<evidence type="ECO:0000313" key="5">
    <source>
        <dbReference type="Proteomes" id="UP000517765"/>
    </source>
</evidence>
<reference evidence="3 4" key="1">
    <citation type="submission" date="2019-10" db="EMBL/GenBank/DDBJ databases">
        <title>Streptomyces sp. nov., a novel actinobacterium isolated from alkaline environment.</title>
        <authorList>
            <person name="Golinska P."/>
        </authorList>
    </citation>
    <scope>NUCLEOTIDE SEQUENCE [LARGE SCALE GENOMIC DNA]</scope>
    <source>
        <strain evidence="3 4">OF1</strain>
    </source>
</reference>
<evidence type="ECO:0000313" key="4">
    <source>
        <dbReference type="Proteomes" id="UP000320857"/>
    </source>
</evidence>
<dbReference type="RefSeq" id="WP_143645706.1">
    <property type="nucleotide sequence ID" value="NZ_JABJWZ010000002.1"/>
</dbReference>
<dbReference type="EMBL" id="JABJXA010000049">
    <property type="protein sequence ID" value="MBB1259299.1"/>
    <property type="molecule type" value="Genomic_DNA"/>
</dbReference>
<evidence type="ECO:0000313" key="1">
    <source>
        <dbReference type="EMBL" id="MBB1251840.1"/>
    </source>
</evidence>
<protein>
    <recommendedName>
        <fullName evidence="7">DUF3168 domain-containing protein</fullName>
    </recommendedName>
</protein>
<dbReference type="Proteomes" id="UP000517765">
    <property type="component" value="Unassembled WGS sequence"/>
</dbReference>
<sequence>MALMFDVKLALYEELKRSTPAGVQCTFAQTGAADRRSQMWFGETTTDESEPVGMRAGAAKPLSVTGAMDVQGVVISPGGPLDAERAAYRLRDCVTVACLALDRRSVPGLIDVRPESVSVETAETTDGAYSALSVRVRVRGRVT</sequence>
<reference evidence="5 6" key="2">
    <citation type="submission" date="2020-05" db="EMBL/GenBank/DDBJ databases">
        <title>Classification of alakaliphilic streptomycetes isolated from an alkaline soil next to Lonar Crater, India and a proposal for the recognition of Streptomyces alkaliterrae sp. nov.</title>
        <authorList>
            <person name="Golinska P."/>
        </authorList>
    </citation>
    <scope>NUCLEOTIDE SEQUENCE [LARGE SCALE GENOMIC DNA]</scope>
    <source>
        <strain evidence="6">OF3</strain>
        <strain evidence="5">OF8</strain>
    </source>
</reference>
<organism evidence="3 4">
    <name type="scientific">Streptomyces alkaliterrae</name>
    <dbReference type="NCBI Taxonomy" id="2213162"/>
    <lineage>
        <taxon>Bacteria</taxon>
        <taxon>Bacillati</taxon>
        <taxon>Actinomycetota</taxon>
        <taxon>Actinomycetes</taxon>
        <taxon>Kitasatosporales</taxon>
        <taxon>Streptomycetaceae</taxon>
        <taxon>Streptomyces</taxon>
    </lineage>
</organism>
<accession>A0A5P0YIX1</accession>
<reference evidence="1" key="3">
    <citation type="journal article" name="Syst. Appl. Microbiol.">
        <title>Streptomyces alkaliterrae sp. nov., isolated from an alkaline soil, and emended descriptions of Streptomyces alkaliphilus, Streptomyces calidiresistens and Streptomyces durbertensis.</title>
        <authorList>
            <person name="Swiecimska M."/>
            <person name="Golinska P."/>
            <person name="Nouioui I."/>
            <person name="Wypij M."/>
            <person name="Rai M."/>
            <person name="Sangal V."/>
            <person name="Goodfellow M."/>
        </authorList>
    </citation>
    <scope>NUCLEOTIDE SEQUENCE</scope>
    <source>
        <strain evidence="1">OF3</strain>
        <strain evidence="2">OF8</strain>
    </source>
</reference>
<dbReference type="Proteomes" id="UP000525686">
    <property type="component" value="Unassembled WGS sequence"/>
</dbReference>
<proteinExistence type="predicted"/>
<gene>
    <name evidence="3" type="ORF">FNX44_000200</name>
    <name evidence="1" type="ORF">H3146_00455</name>
    <name evidence="2" type="ORF">H3147_10670</name>
</gene>
<keyword evidence="4" id="KW-1185">Reference proteome</keyword>
<dbReference type="EMBL" id="JABJWZ010000002">
    <property type="protein sequence ID" value="MBB1251840.1"/>
    <property type="molecule type" value="Genomic_DNA"/>
</dbReference>
<evidence type="ECO:0000313" key="6">
    <source>
        <dbReference type="Proteomes" id="UP000525686"/>
    </source>
</evidence>
<dbReference type="Proteomes" id="UP000320857">
    <property type="component" value="Unassembled WGS sequence"/>
</dbReference>
<dbReference type="AlphaFoldDB" id="A0A5P0YIX1"/>
<evidence type="ECO:0008006" key="7">
    <source>
        <dbReference type="Google" id="ProtNLM"/>
    </source>
</evidence>
<evidence type="ECO:0000313" key="2">
    <source>
        <dbReference type="EMBL" id="MBB1259299.1"/>
    </source>
</evidence>
<dbReference type="EMBL" id="VJYK02000001">
    <property type="protein sequence ID" value="MQS00323.1"/>
    <property type="molecule type" value="Genomic_DNA"/>
</dbReference>
<dbReference type="OrthoDB" id="4221978at2"/>
<name>A0A5P0YIX1_9ACTN</name>
<comment type="caution">
    <text evidence="3">The sequence shown here is derived from an EMBL/GenBank/DDBJ whole genome shotgun (WGS) entry which is preliminary data.</text>
</comment>
<evidence type="ECO:0000313" key="3">
    <source>
        <dbReference type="EMBL" id="MQS00323.1"/>
    </source>
</evidence>